<keyword evidence="5" id="KW-1185">Reference proteome</keyword>
<feature type="domain" description="Mammalian cell entry C-terminal" evidence="3">
    <location>
        <begin position="147"/>
        <end position="300"/>
    </location>
</feature>
<dbReference type="Pfam" id="PF11887">
    <property type="entry name" value="Mce4_CUP1"/>
    <property type="match status" value="1"/>
</dbReference>
<dbReference type="Pfam" id="PF02470">
    <property type="entry name" value="MlaD"/>
    <property type="match status" value="1"/>
</dbReference>
<accession>A0A939PE63</accession>
<keyword evidence="1" id="KW-0472">Membrane</keyword>
<dbReference type="RefSeq" id="WP_208255229.1">
    <property type="nucleotide sequence ID" value="NZ_JAGEOJ010000004.1"/>
</dbReference>
<evidence type="ECO:0000313" key="5">
    <source>
        <dbReference type="Proteomes" id="UP000669179"/>
    </source>
</evidence>
<keyword evidence="1" id="KW-0812">Transmembrane</keyword>
<dbReference type="PANTHER" id="PTHR33371:SF18">
    <property type="entry name" value="MCE-FAMILY PROTEIN MCE3C"/>
    <property type="match status" value="1"/>
</dbReference>
<dbReference type="InterPro" id="IPR005693">
    <property type="entry name" value="Mce"/>
</dbReference>
<comment type="caution">
    <text evidence="4">The sequence shown here is derived from an EMBL/GenBank/DDBJ whole genome shotgun (WGS) entry which is preliminary data.</text>
</comment>
<feature type="transmembrane region" description="Helical" evidence="1">
    <location>
        <begin position="27"/>
        <end position="53"/>
    </location>
</feature>
<feature type="domain" description="Mce/MlaD" evidence="2">
    <location>
        <begin position="57"/>
        <end position="131"/>
    </location>
</feature>
<dbReference type="AlphaFoldDB" id="A0A939PE63"/>
<dbReference type="PANTHER" id="PTHR33371">
    <property type="entry name" value="INTERMEMBRANE PHOSPHOLIPID TRANSPORT SYSTEM BINDING PROTEIN MLAD-RELATED"/>
    <property type="match status" value="1"/>
</dbReference>
<dbReference type="GO" id="GO:0005576">
    <property type="term" value="C:extracellular region"/>
    <property type="evidence" value="ECO:0007669"/>
    <property type="project" value="TreeGrafter"/>
</dbReference>
<dbReference type="EMBL" id="JAGEOJ010000004">
    <property type="protein sequence ID" value="MBO2447589.1"/>
    <property type="molecule type" value="Genomic_DNA"/>
</dbReference>
<evidence type="ECO:0000259" key="3">
    <source>
        <dbReference type="Pfam" id="PF11887"/>
    </source>
</evidence>
<keyword evidence="1" id="KW-1133">Transmembrane helix</keyword>
<sequence length="357" mass="38047">MRTPSFRTPTLRRPSLRGMSFRDRDPIAVGLVSSLVLVLLVVTVFFTGTMGLLQDRYSMSGVFTGTGGIRSGDEVRVAGVRVGEVTGVHPDFRNGQVIIDWKVDSKVHLGTATRAEIKTATILGGRYLKLSGPVSTPYVQSLPASRRRIPADRTGTPETVNDVLKRTTHAVDKLDTADLNKVIDQIGGINDQTRGRLGHSLKNLSALASEVDENDPKIRELLENGDHVLGIAADKDQQLSQLLQGAQAMLAELRRRRDELTTFLGSGSAALGSISQLIDKQQAKLVSVVADLRSTLSRLRPELGSLNSLLTWAGPTLSGMSSVGGYGPWVEAIATGLGPLSPGDLARLAAASPKGGS</sequence>
<dbReference type="InterPro" id="IPR052336">
    <property type="entry name" value="MlaD_Phospholipid_Transporter"/>
</dbReference>
<name>A0A939PE63_9ACTN</name>
<gene>
    <name evidence="4" type="ORF">J4573_10865</name>
</gene>
<protein>
    <submittedName>
        <fullName evidence="4">MCE family protein</fullName>
    </submittedName>
</protein>
<dbReference type="InterPro" id="IPR024516">
    <property type="entry name" value="Mce_C"/>
</dbReference>
<evidence type="ECO:0000256" key="1">
    <source>
        <dbReference type="SAM" id="Phobius"/>
    </source>
</evidence>
<proteinExistence type="predicted"/>
<dbReference type="NCBIfam" id="TIGR00996">
    <property type="entry name" value="Mtu_fam_mce"/>
    <property type="match status" value="1"/>
</dbReference>
<evidence type="ECO:0000313" key="4">
    <source>
        <dbReference type="EMBL" id="MBO2447589.1"/>
    </source>
</evidence>
<dbReference type="Proteomes" id="UP000669179">
    <property type="component" value="Unassembled WGS sequence"/>
</dbReference>
<organism evidence="4 5">
    <name type="scientific">Actinomadura barringtoniae</name>
    <dbReference type="NCBI Taxonomy" id="1427535"/>
    <lineage>
        <taxon>Bacteria</taxon>
        <taxon>Bacillati</taxon>
        <taxon>Actinomycetota</taxon>
        <taxon>Actinomycetes</taxon>
        <taxon>Streptosporangiales</taxon>
        <taxon>Thermomonosporaceae</taxon>
        <taxon>Actinomadura</taxon>
    </lineage>
</organism>
<dbReference type="InterPro" id="IPR003399">
    <property type="entry name" value="Mce/MlaD"/>
</dbReference>
<reference evidence="4" key="1">
    <citation type="submission" date="2021-03" db="EMBL/GenBank/DDBJ databases">
        <authorList>
            <person name="Kanchanasin P."/>
            <person name="Saeng-In P."/>
            <person name="Phongsopitanun W."/>
            <person name="Yuki M."/>
            <person name="Kudo T."/>
            <person name="Ohkuma M."/>
            <person name="Tanasupawat S."/>
        </authorList>
    </citation>
    <scope>NUCLEOTIDE SEQUENCE</scope>
    <source>
        <strain evidence="4">GKU 128</strain>
    </source>
</reference>
<evidence type="ECO:0000259" key="2">
    <source>
        <dbReference type="Pfam" id="PF02470"/>
    </source>
</evidence>